<dbReference type="InterPro" id="IPR032675">
    <property type="entry name" value="LRR_dom_sf"/>
</dbReference>
<evidence type="ECO:0000313" key="8">
    <source>
        <dbReference type="Proteomes" id="UP000179807"/>
    </source>
</evidence>
<dbReference type="PANTHER" id="PTHR10552">
    <property type="entry name" value="U2 SMALL NUCLEAR RIBONUCLEOPROTEIN A"/>
    <property type="match status" value="1"/>
</dbReference>
<accession>A0A1J4KFT1</accession>
<feature type="region of interest" description="Disordered" evidence="6">
    <location>
        <begin position="430"/>
        <end position="451"/>
    </location>
</feature>
<keyword evidence="4" id="KW-0539">Nucleus</keyword>
<evidence type="ECO:0008006" key="9">
    <source>
        <dbReference type="Google" id="ProtNLM"/>
    </source>
</evidence>
<keyword evidence="8" id="KW-1185">Reference proteome</keyword>
<dbReference type="GO" id="GO:0000398">
    <property type="term" value="P:mRNA splicing, via spliceosome"/>
    <property type="evidence" value="ECO:0007669"/>
    <property type="project" value="InterPro"/>
</dbReference>
<proteinExistence type="inferred from homology"/>
<dbReference type="GO" id="GO:0030620">
    <property type="term" value="F:U2 snRNA binding"/>
    <property type="evidence" value="ECO:0007669"/>
    <property type="project" value="InterPro"/>
</dbReference>
<evidence type="ECO:0000256" key="3">
    <source>
        <dbReference type="ARBA" id="ARBA00022737"/>
    </source>
</evidence>
<dbReference type="Gene3D" id="3.80.10.10">
    <property type="entry name" value="Ribonuclease Inhibitor"/>
    <property type="match status" value="1"/>
</dbReference>
<evidence type="ECO:0000256" key="6">
    <source>
        <dbReference type="SAM" id="MobiDB-lite"/>
    </source>
</evidence>
<dbReference type="RefSeq" id="XP_068363219.1">
    <property type="nucleotide sequence ID" value="XM_068501605.1"/>
</dbReference>
<dbReference type="EMBL" id="MLAK01000622">
    <property type="protein sequence ID" value="OHT10083.1"/>
    <property type="molecule type" value="Genomic_DNA"/>
</dbReference>
<evidence type="ECO:0000256" key="4">
    <source>
        <dbReference type="ARBA" id="ARBA00023242"/>
    </source>
</evidence>
<dbReference type="SUPFAM" id="SSF52058">
    <property type="entry name" value="L domain-like"/>
    <property type="match status" value="1"/>
</dbReference>
<sequence length="622" mass="70766">MKLSKKIRQSEPSFSVRVTAQGIEEIDHCPARYLNCSQLFLSHNSISSLKKITQFHYVSRLMLEYNNIKNIEDLEPLGKLPNLVELRLEGNPVCRLFLWDLYTIDTCKVLRLLNGKEVRRNDLKKFLKFETDLMDTIYQAEISRLIFASTKYKKLTNEQKLSAIKEQYKKLPRNEFSSTLRVMKKTPNSKPLYKDRNSYLKFLKNKCAQVHSAVDSSIPAVSEIFQQHHDYLQKLKNFPENSTFLNLSNILAGLGLQAIGMNVDNELTNELTNLANHEENEISPLISKGLEMSKFDPSEIQSPSKIISREENFNDSYLPELSIEMTSDLLQTGKIYSPTLSTIKNCDFEVKLENSTDNRENPPKKTKEMKSQIQNNEEANDKINNDNANNDEQRVDDEFQKFDNLSSTSYFTNDGKTNPDYLSSEIQKSLESNDNSNAKNEVQSSNSDSDSSFEIINAASPSFAQTAPLSNLNLENLSNYSPKFLASPVSSARRRASRSALEDIKINRRQCVMSKIAGSPDSFLGLKFFELWKKRFKRRVHRRIRRNELGHKSADLSYLADFVMNANLDTDTNSSSAPKEPKYKTIIGEPLLSSEGPSPLIRSKSLKVKTGTPAIATLKIIA</sequence>
<reference evidence="7" key="1">
    <citation type="submission" date="2016-10" db="EMBL/GenBank/DDBJ databases">
        <authorList>
            <person name="Benchimol M."/>
            <person name="Almeida L.G."/>
            <person name="Vasconcelos A.T."/>
            <person name="Perreira-Neves A."/>
            <person name="Rosa I.A."/>
            <person name="Tasca T."/>
            <person name="Bogo M.R."/>
            <person name="de Souza W."/>
        </authorList>
    </citation>
    <scope>NUCLEOTIDE SEQUENCE [LARGE SCALE GENOMIC DNA]</scope>
    <source>
        <strain evidence="7">K</strain>
    </source>
</reference>
<evidence type="ECO:0000256" key="5">
    <source>
        <dbReference type="ARBA" id="ARBA00024196"/>
    </source>
</evidence>
<protein>
    <recommendedName>
        <fullName evidence="9">Leucine Rich Repeat family protein</fullName>
    </recommendedName>
</protein>
<name>A0A1J4KFT1_9EUKA</name>
<evidence type="ECO:0000313" key="7">
    <source>
        <dbReference type="EMBL" id="OHT10083.1"/>
    </source>
</evidence>
<dbReference type="AlphaFoldDB" id="A0A1J4KFT1"/>
<feature type="compositionally biased region" description="Basic and acidic residues" evidence="6">
    <location>
        <begin position="353"/>
        <end position="370"/>
    </location>
</feature>
<dbReference type="GeneID" id="94836309"/>
<feature type="compositionally biased region" description="Polar residues" evidence="6">
    <location>
        <begin position="430"/>
        <end position="443"/>
    </location>
</feature>
<feature type="region of interest" description="Disordered" evidence="6">
    <location>
        <begin position="353"/>
        <end position="391"/>
    </location>
</feature>
<dbReference type="InterPro" id="IPR044640">
    <property type="entry name" value="RU2A"/>
</dbReference>
<comment type="subcellular location">
    <subcellularLocation>
        <location evidence="1">Nucleus</location>
    </subcellularLocation>
</comment>
<evidence type="ECO:0000256" key="2">
    <source>
        <dbReference type="ARBA" id="ARBA00022614"/>
    </source>
</evidence>
<dbReference type="Proteomes" id="UP000179807">
    <property type="component" value="Unassembled WGS sequence"/>
</dbReference>
<dbReference type="VEuPathDB" id="TrichDB:TRFO_20820"/>
<dbReference type="OrthoDB" id="7451790at2759"/>
<organism evidence="7 8">
    <name type="scientific">Tritrichomonas foetus</name>
    <dbReference type="NCBI Taxonomy" id="1144522"/>
    <lineage>
        <taxon>Eukaryota</taxon>
        <taxon>Metamonada</taxon>
        <taxon>Parabasalia</taxon>
        <taxon>Tritrichomonadida</taxon>
        <taxon>Tritrichomonadidae</taxon>
        <taxon>Tritrichomonas</taxon>
    </lineage>
</organism>
<dbReference type="GO" id="GO:0005634">
    <property type="term" value="C:nucleus"/>
    <property type="evidence" value="ECO:0007669"/>
    <property type="project" value="UniProtKB-SubCell"/>
</dbReference>
<dbReference type="PANTHER" id="PTHR10552:SF6">
    <property type="entry name" value="U2 SMALL NUCLEAR RIBONUCLEOPROTEIN A"/>
    <property type="match status" value="1"/>
</dbReference>
<keyword evidence="3" id="KW-0677">Repeat</keyword>
<gene>
    <name evidence="7" type="ORF">TRFO_20820</name>
</gene>
<keyword evidence="2" id="KW-0433">Leucine-rich repeat</keyword>
<evidence type="ECO:0000256" key="1">
    <source>
        <dbReference type="ARBA" id="ARBA00004123"/>
    </source>
</evidence>
<comment type="caution">
    <text evidence="7">The sequence shown here is derived from an EMBL/GenBank/DDBJ whole genome shotgun (WGS) entry which is preliminary data.</text>
</comment>
<comment type="similarity">
    <text evidence="5">Belongs to the U2 small nuclear ribonucleoprotein A family.</text>
</comment>